<evidence type="ECO:0000313" key="6">
    <source>
        <dbReference type="EMBL" id="MCW6535022.1"/>
    </source>
</evidence>
<evidence type="ECO:0000256" key="4">
    <source>
        <dbReference type="ARBA" id="ARBA00023163"/>
    </source>
</evidence>
<evidence type="ECO:0000259" key="5">
    <source>
        <dbReference type="PROSITE" id="PS50931"/>
    </source>
</evidence>
<organism evidence="6 7">
    <name type="scientific">Sphingomonas lycopersici</name>
    <dbReference type="NCBI Taxonomy" id="2951807"/>
    <lineage>
        <taxon>Bacteria</taxon>
        <taxon>Pseudomonadati</taxon>
        <taxon>Pseudomonadota</taxon>
        <taxon>Alphaproteobacteria</taxon>
        <taxon>Sphingomonadales</taxon>
        <taxon>Sphingomonadaceae</taxon>
        <taxon>Sphingomonas</taxon>
    </lineage>
</organism>
<keyword evidence="3" id="KW-0238">DNA-binding</keyword>
<dbReference type="InterPro" id="IPR036388">
    <property type="entry name" value="WH-like_DNA-bd_sf"/>
</dbReference>
<sequence>MRRLPPLTAIEAFVAVARLGSVKAAAQELALSAPALSRRVQTLERFIARPLFDRRHQAMVPNGDGERLLAQIAPVLDQLSDALAGLTSTVEVVRLRLGVMPLFASQRLFPRLGELRATHPELHLDIDTAGHALSRLGEGLDAVIALAREVDPTLFARRLDRNLVYAIGARELLEGPNPIVRPEQLADLSVLIHRDMPDTYAAWRHAAGLPDIEPVAIDHFDSGGLMLEAAAQGLGVAFMLESHFEDANDPRLARLFGDIEVESPYSYWFVCRPRALQLKPVRLFRDWLLATLRQEGV</sequence>
<keyword evidence="4" id="KW-0804">Transcription</keyword>
<evidence type="ECO:0000313" key="7">
    <source>
        <dbReference type="Proteomes" id="UP001165565"/>
    </source>
</evidence>
<dbReference type="SUPFAM" id="SSF53850">
    <property type="entry name" value="Periplasmic binding protein-like II"/>
    <property type="match status" value="1"/>
</dbReference>
<keyword evidence="2" id="KW-0805">Transcription regulation</keyword>
<dbReference type="PANTHER" id="PTHR30537:SF74">
    <property type="entry name" value="HTH-TYPE TRANSCRIPTIONAL REGULATOR TRPI"/>
    <property type="match status" value="1"/>
</dbReference>
<protein>
    <submittedName>
        <fullName evidence="6">LysR substrate-binding domain-containing protein</fullName>
    </submittedName>
</protein>
<dbReference type="InterPro" id="IPR036390">
    <property type="entry name" value="WH_DNA-bd_sf"/>
</dbReference>
<evidence type="ECO:0000256" key="3">
    <source>
        <dbReference type="ARBA" id="ARBA00023125"/>
    </source>
</evidence>
<dbReference type="InterPro" id="IPR000847">
    <property type="entry name" value="LysR_HTH_N"/>
</dbReference>
<name>A0AA42CQK1_9SPHN</name>
<dbReference type="GO" id="GO:0003700">
    <property type="term" value="F:DNA-binding transcription factor activity"/>
    <property type="evidence" value="ECO:0007669"/>
    <property type="project" value="InterPro"/>
</dbReference>
<dbReference type="SUPFAM" id="SSF46785">
    <property type="entry name" value="Winged helix' DNA-binding domain"/>
    <property type="match status" value="1"/>
</dbReference>
<dbReference type="Proteomes" id="UP001165565">
    <property type="component" value="Unassembled WGS sequence"/>
</dbReference>
<comment type="caution">
    <text evidence="6">The sequence shown here is derived from an EMBL/GenBank/DDBJ whole genome shotgun (WGS) entry which is preliminary data.</text>
</comment>
<evidence type="ECO:0000256" key="2">
    <source>
        <dbReference type="ARBA" id="ARBA00023015"/>
    </source>
</evidence>
<accession>A0AA42CQK1</accession>
<dbReference type="PROSITE" id="PS50931">
    <property type="entry name" value="HTH_LYSR"/>
    <property type="match status" value="1"/>
</dbReference>
<feature type="domain" description="HTH lysR-type" evidence="5">
    <location>
        <begin position="5"/>
        <end position="62"/>
    </location>
</feature>
<dbReference type="GO" id="GO:0043565">
    <property type="term" value="F:sequence-specific DNA binding"/>
    <property type="evidence" value="ECO:0007669"/>
    <property type="project" value="TreeGrafter"/>
</dbReference>
<comment type="similarity">
    <text evidence="1">Belongs to the LysR transcriptional regulatory family.</text>
</comment>
<dbReference type="Gene3D" id="3.40.190.10">
    <property type="entry name" value="Periplasmic binding protein-like II"/>
    <property type="match status" value="2"/>
</dbReference>
<dbReference type="Pfam" id="PF03466">
    <property type="entry name" value="LysR_substrate"/>
    <property type="match status" value="1"/>
</dbReference>
<dbReference type="InterPro" id="IPR005119">
    <property type="entry name" value="LysR_subst-bd"/>
</dbReference>
<dbReference type="AlphaFoldDB" id="A0AA42CQK1"/>
<dbReference type="Pfam" id="PF00126">
    <property type="entry name" value="HTH_1"/>
    <property type="match status" value="1"/>
</dbReference>
<dbReference type="EMBL" id="JANFAV010000005">
    <property type="protein sequence ID" value="MCW6535022.1"/>
    <property type="molecule type" value="Genomic_DNA"/>
</dbReference>
<dbReference type="RefSeq" id="WP_179513068.1">
    <property type="nucleotide sequence ID" value="NZ_JANFAV010000005.1"/>
</dbReference>
<reference evidence="6" key="1">
    <citation type="submission" date="2022-06" db="EMBL/GenBank/DDBJ databases">
        <title>Sphingomonas sp. nov. isolated from rhizosphere soil of tomato.</title>
        <authorList>
            <person name="Dong H."/>
            <person name="Gao R."/>
        </authorList>
    </citation>
    <scope>NUCLEOTIDE SEQUENCE</scope>
    <source>
        <strain evidence="6">MMSM24</strain>
    </source>
</reference>
<dbReference type="Gene3D" id="1.10.10.10">
    <property type="entry name" value="Winged helix-like DNA-binding domain superfamily/Winged helix DNA-binding domain"/>
    <property type="match status" value="1"/>
</dbReference>
<dbReference type="PANTHER" id="PTHR30537">
    <property type="entry name" value="HTH-TYPE TRANSCRIPTIONAL REGULATOR"/>
    <property type="match status" value="1"/>
</dbReference>
<dbReference type="GO" id="GO:0006351">
    <property type="term" value="P:DNA-templated transcription"/>
    <property type="evidence" value="ECO:0007669"/>
    <property type="project" value="TreeGrafter"/>
</dbReference>
<proteinExistence type="inferred from homology"/>
<evidence type="ECO:0000256" key="1">
    <source>
        <dbReference type="ARBA" id="ARBA00009437"/>
    </source>
</evidence>
<dbReference type="InterPro" id="IPR058163">
    <property type="entry name" value="LysR-type_TF_proteobact-type"/>
</dbReference>
<gene>
    <name evidence="6" type="ORF">NEE01_09510</name>
</gene>
<keyword evidence="7" id="KW-1185">Reference proteome</keyword>